<dbReference type="OrthoDB" id="6331738at2"/>
<reference evidence="2" key="1">
    <citation type="journal article" date="2018" name="Front. Microbiol.">
        <title>Genome-Based Analysis Reveals the Taxonomy and Diversity of the Family Idiomarinaceae.</title>
        <authorList>
            <person name="Liu Y."/>
            <person name="Lai Q."/>
            <person name="Shao Z."/>
        </authorList>
    </citation>
    <scope>NUCLEOTIDE SEQUENCE [LARGE SCALE GENOMIC DNA]</scope>
    <source>
        <strain evidence="2">R22</strain>
    </source>
</reference>
<evidence type="ECO:0000313" key="2">
    <source>
        <dbReference type="Proteomes" id="UP000288058"/>
    </source>
</evidence>
<comment type="caution">
    <text evidence="1">The sequence shown here is derived from an EMBL/GenBank/DDBJ whole genome shotgun (WGS) entry which is preliminary data.</text>
</comment>
<keyword evidence="2" id="KW-1185">Reference proteome</keyword>
<gene>
    <name evidence="1" type="ORF">CWI78_05635</name>
</gene>
<organism evidence="1 2">
    <name type="scientific">Idiomarina ramblicola</name>
    <dbReference type="NCBI Taxonomy" id="263724"/>
    <lineage>
        <taxon>Bacteria</taxon>
        <taxon>Pseudomonadati</taxon>
        <taxon>Pseudomonadota</taxon>
        <taxon>Gammaproteobacteria</taxon>
        <taxon>Alteromonadales</taxon>
        <taxon>Idiomarinaceae</taxon>
        <taxon>Idiomarina</taxon>
    </lineage>
</organism>
<protein>
    <submittedName>
        <fullName evidence="1">Uncharacterized protein</fullName>
    </submittedName>
</protein>
<dbReference type="AlphaFoldDB" id="A0A432Z0K9"/>
<proteinExistence type="predicted"/>
<name>A0A432Z0K9_9GAMM</name>
<dbReference type="EMBL" id="PIQC01000004">
    <property type="protein sequence ID" value="RUO69728.1"/>
    <property type="molecule type" value="Genomic_DNA"/>
</dbReference>
<dbReference type="Proteomes" id="UP000288058">
    <property type="component" value="Unassembled WGS sequence"/>
</dbReference>
<evidence type="ECO:0000313" key="1">
    <source>
        <dbReference type="EMBL" id="RUO69728.1"/>
    </source>
</evidence>
<sequence length="109" mass="12445">MFKRIQEQTHQLGDTQITVSYDRLTSRFVITSGSEVSYSKLLFFIPFTTSKVSISQTIYSVKILSLIIWRAKLLHNGLTVIPELLEKRRSKSIGSLVYSTLMGVLRVFS</sequence>
<accession>A0A432Z0K9</accession>